<gene>
    <name evidence="2" type="ORF">GCM10010422_76660</name>
</gene>
<keyword evidence="3" id="KW-1185">Reference proteome</keyword>
<evidence type="ECO:0000313" key="3">
    <source>
        <dbReference type="Proteomes" id="UP001501721"/>
    </source>
</evidence>
<proteinExistence type="predicted"/>
<protein>
    <submittedName>
        <fullName evidence="2">Uncharacterized protein</fullName>
    </submittedName>
</protein>
<accession>A0ABP6ADE7</accession>
<evidence type="ECO:0000256" key="1">
    <source>
        <dbReference type="SAM" id="MobiDB-lite"/>
    </source>
</evidence>
<evidence type="ECO:0000313" key="2">
    <source>
        <dbReference type="EMBL" id="GAA2513037.1"/>
    </source>
</evidence>
<sequence length="122" mass="12720">MNHTTARRVPPFAAAPSAHAARGTVGQGPPGSAPVESAPSVVAELARRIALITSNADGRHLPAVSSVDHLTAEGGRAIIAENRAAYIAEYGEPASVTRRRRRLTPGLGHRAVVAATEWAMSR</sequence>
<comment type="caution">
    <text evidence="2">The sequence shown here is derived from an EMBL/GenBank/DDBJ whole genome shotgun (WGS) entry which is preliminary data.</text>
</comment>
<feature type="compositionally biased region" description="Low complexity" evidence="1">
    <location>
        <begin position="10"/>
        <end position="21"/>
    </location>
</feature>
<organism evidence="2 3">
    <name type="scientific">Streptomyces graminearus</name>
    <dbReference type="NCBI Taxonomy" id="284030"/>
    <lineage>
        <taxon>Bacteria</taxon>
        <taxon>Bacillati</taxon>
        <taxon>Actinomycetota</taxon>
        <taxon>Actinomycetes</taxon>
        <taxon>Kitasatosporales</taxon>
        <taxon>Streptomycetaceae</taxon>
        <taxon>Streptomyces</taxon>
    </lineage>
</organism>
<dbReference type="Proteomes" id="UP001501721">
    <property type="component" value="Unassembled WGS sequence"/>
</dbReference>
<reference evidence="3" key="1">
    <citation type="journal article" date="2019" name="Int. J. Syst. Evol. Microbiol.">
        <title>The Global Catalogue of Microorganisms (GCM) 10K type strain sequencing project: providing services to taxonomists for standard genome sequencing and annotation.</title>
        <authorList>
            <consortium name="The Broad Institute Genomics Platform"/>
            <consortium name="The Broad Institute Genome Sequencing Center for Infectious Disease"/>
            <person name="Wu L."/>
            <person name="Ma J."/>
        </authorList>
    </citation>
    <scope>NUCLEOTIDE SEQUENCE [LARGE SCALE GENOMIC DNA]</scope>
    <source>
        <strain evidence="3">JCM 6923</strain>
    </source>
</reference>
<dbReference type="EMBL" id="BAAATL010000057">
    <property type="protein sequence ID" value="GAA2513037.1"/>
    <property type="molecule type" value="Genomic_DNA"/>
</dbReference>
<name>A0ABP6ADE7_9ACTN</name>
<feature type="region of interest" description="Disordered" evidence="1">
    <location>
        <begin position="1"/>
        <end position="37"/>
    </location>
</feature>